<dbReference type="EMBL" id="BARU01009387">
    <property type="protein sequence ID" value="GAH36377.1"/>
    <property type="molecule type" value="Genomic_DNA"/>
</dbReference>
<dbReference type="AlphaFoldDB" id="X1EUX3"/>
<evidence type="ECO:0000313" key="1">
    <source>
        <dbReference type="EMBL" id="GAH36377.1"/>
    </source>
</evidence>
<gene>
    <name evidence="1" type="ORF">S03H2_18128</name>
</gene>
<reference evidence="1" key="1">
    <citation type="journal article" date="2014" name="Front. Microbiol.">
        <title>High frequency of phylogenetically diverse reductive dehalogenase-homologous genes in deep subseafloor sedimentary metagenomes.</title>
        <authorList>
            <person name="Kawai M."/>
            <person name="Futagami T."/>
            <person name="Toyoda A."/>
            <person name="Takaki Y."/>
            <person name="Nishi S."/>
            <person name="Hori S."/>
            <person name="Arai W."/>
            <person name="Tsubouchi T."/>
            <person name="Morono Y."/>
            <person name="Uchiyama I."/>
            <person name="Ito T."/>
            <person name="Fujiyama A."/>
            <person name="Inagaki F."/>
            <person name="Takami H."/>
        </authorList>
    </citation>
    <scope>NUCLEOTIDE SEQUENCE</scope>
    <source>
        <strain evidence="1">Expedition CK06-06</strain>
    </source>
</reference>
<comment type="caution">
    <text evidence="1">The sequence shown here is derived from an EMBL/GenBank/DDBJ whole genome shotgun (WGS) entry which is preliminary data.</text>
</comment>
<organism evidence="1">
    <name type="scientific">marine sediment metagenome</name>
    <dbReference type="NCBI Taxonomy" id="412755"/>
    <lineage>
        <taxon>unclassified sequences</taxon>
        <taxon>metagenomes</taxon>
        <taxon>ecological metagenomes</taxon>
    </lineage>
</organism>
<protein>
    <submittedName>
        <fullName evidence="1">Uncharacterized protein</fullName>
    </submittedName>
</protein>
<proteinExistence type="predicted"/>
<sequence length="116" mass="12364">MLSEPAFAGKLIVLSVEYPSINGGTTACMLGEDGSCIAASTFDQGAFVHPDLQVDLEEQAQAITAVLTEAYFQGSVSGFYVRRYNPTVALQDKSASINGKPAFDILKILYPQISSP</sequence>
<name>X1EUX3_9ZZZZ</name>
<accession>X1EUX3</accession>
<dbReference type="Gene3D" id="3.20.20.80">
    <property type="entry name" value="Glycosidases"/>
    <property type="match status" value="1"/>
</dbReference>